<dbReference type="InterPro" id="IPR009057">
    <property type="entry name" value="Homeodomain-like_sf"/>
</dbReference>
<keyword evidence="9 15" id="KW-1133">Transmembrane helix</keyword>
<feature type="non-terminal residue" evidence="17">
    <location>
        <position position="1"/>
    </location>
</feature>
<dbReference type="KEGG" id="tng:GSTEN00035593G001"/>
<evidence type="ECO:0000256" key="15">
    <source>
        <dbReference type="SAM" id="Phobius"/>
    </source>
</evidence>
<dbReference type="InterPro" id="IPR016439">
    <property type="entry name" value="Lag1/Lac1-like"/>
</dbReference>
<evidence type="ECO:0000256" key="4">
    <source>
        <dbReference type="ARBA" id="ARBA00004991"/>
    </source>
</evidence>
<evidence type="ECO:0000256" key="3">
    <source>
        <dbReference type="ARBA" id="ARBA00004760"/>
    </source>
</evidence>
<feature type="domain" description="Homeobox" evidence="16">
    <location>
        <begin position="64"/>
        <end position="121"/>
    </location>
</feature>
<dbReference type="GO" id="GO:0005789">
    <property type="term" value="C:endoplasmic reticulum membrane"/>
    <property type="evidence" value="ECO:0007669"/>
    <property type="project" value="UniProtKB-SubCell"/>
</dbReference>
<dbReference type="SUPFAM" id="SSF46689">
    <property type="entry name" value="Homeodomain-like"/>
    <property type="match status" value="1"/>
</dbReference>
<dbReference type="InterPro" id="IPR055325">
    <property type="entry name" value="CF161"/>
</dbReference>
<dbReference type="Pfam" id="PF00046">
    <property type="entry name" value="Homeodomain"/>
    <property type="match status" value="1"/>
</dbReference>
<evidence type="ECO:0000256" key="11">
    <source>
        <dbReference type="ARBA" id="ARBA00023136"/>
    </source>
</evidence>
<evidence type="ECO:0000256" key="14">
    <source>
        <dbReference type="RuleBase" id="RU000682"/>
    </source>
</evidence>
<keyword evidence="13 14" id="KW-0238">DNA-binding</keyword>
<proteinExistence type="predicted"/>
<name>Q4REV6_TETNG</name>
<comment type="pathway">
    <text evidence="3">Lipid metabolism; sphingolipid metabolism.</text>
</comment>
<feature type="transmembrane region" description="Helical" evidence="15">
    <location>
        <begin position="129"/>
        <end position="148"/>
    </location>
</feature>
<dbReference type="AlphaFoldDB" id="Q4REV6"/>
<dbReference type="Pfam" id="PF03798">
    <property type="entry name" value="TRAM_LAG1_CLN8"/>
    <property type="match status" value="1"/>
</dbReference>
<feature type="transmembrane region" description="Helical" evidence="15">
    <location>
        <begin position="31"/>
        <end position="49"/>
    </location>
</feature>
<keyword evidence="8" id="KW-0256">Endoplasmic reticulum</keyword>
<comment type="catalytic activity">
    <reaction evidence="12">
        <text>sphinganine + octadecanoyl-CoA = N-(octadecanoyl)-sphinganine + CoA + H(+)</text>
        <dbReference type="Rhea" id="RHEA:36547"/>
        <dbReference type="ChEBI" id="CHEBI:15378"/>
        <dbReference type="ChEBI" id="CHEBI:57287"/>
        <dbReference type="ChEBI" id="CHEBI:57394"/>
        <dbReference type="ChEBI" id="CHEBI:57817"/>
        <dbReference type="ChEBI" id="CHEBI:67033"/>
    </reaction>
    <physiologicalReaction direction="left-to-right" evidence="12">
        <dbReference type="Rhea" id="RHEA:36548"/>
    </physiologicalReaction>
</comment>
<reference evidence="17" key="2">
    <citation type="submission" date="2004-02" db="EMBL/GenBank/DDBJ databases">
        <authorList>
            <consortium name="Genoscope"/>
            <consortium name="Whitehead Institute Centre for Genome Research"/>
        </authorList>
    </citation>
    <scope>NUCLEOTIDE SEQUENCE</scope>
</reference>
<dbReference type="Pfam" id="PF24569">
    <property type="entry name" value="CFAP161"/>
    <property type="match status" value="1"/>
</dbReference>
<dbReference type="Gene3D" id="1.10.10.60">
    <property type="entry name" value="Homeodomain-like"/>
    <property type="match status" value="1"/>
</dbReference>
<evidence type="ECO:0000256" key="8">
    <source>
        <dbReference type="ARBA" id="ARBA00022824"/>
    </source>
</evidence>
<dbReference type="CDD" id="cd00086">
    <property type="entry name" value="homeodomain"/>
    <property type="match status" value="1"/>
</dbReference>
<organism evidence="17">
    <name type="scientific">Tetraodon nigroviridis</name>
    <name type="common">Spotted green pufferfish</name>
    <name type="synonym">Chelonodon nigroviridis</name>
    <dbReference type="NCBI Taxonomy" id="99883"/>
    <lineage>
        <taxon>Eukaryota</taxon>
        <taxon>Metazoa</taxon>
        <taxon>Chordata</taxon>
        <taxon>Craniata</taxon>
        <taxon>Vertebrata</taxon>
        <taxon>Euteleostomi</taxon>
        <taxon>Actinopterygii</taxon>
        <taxon>Neopterygii</taxon>
        <taxon>Teleostei</taxon>
        <taxon>Neoteleostei</taxon>
        <taxon>Acanthomorphata</taxon>
        <taxon>Eupercaria</taxon>
        <taxon>Tetraodontiformes</taxon>
        <taxon>Tetradontoidea</taxon>
        <taxon>Tetraodontidae</taxon>
        <taxon>Tetraodon</taxon>
    </lineage>
</organism>
<dbReference type="FunFam" id="1.10.10.60:FF:000020">
    <property type="entry name" value="Ceramide synthase 5"/>
    <property type="match status" value="1"/>
</dbReference>
<evidence type="ECO:0000256" key="10">
    <source>
        <dbReference type="ARBA" id="ARBA00023098"/>
    </source>
</evidence>
<evidence type="ECO:0000256" key="7">
    <source>
        <dbReference type="ARBA" id="ARBA00022692"/>
    </source>
</evidence>
<dbReference type="GO" id="GO:0005634">
    <property type="term" value="C:nucleus"/>
    <property type="evidence" value="ECO:0007669"/>
    <property type="project" value="UniProtKB-SubCell"/>
</dbReference>
<keyword evidence="6" id="KW-0808">Transferase</keyword>
<feature type="transmembrane region" description="Helical" evidence="15">
    <location>
        <begin position="173"/>
        <end position="192"/>
    </location>
</feature>
<comment type="function">
    <text evidence="1">Sequence-specific transcription factor which is part of a developmental regulatory system that provides cells with specific positional identities on the anterior-posterior axis.</text>
</comment>
<comment type="subcellular location">
    <subcellularLocation>
        <location evidence="2">Endoplasmic reticulum membrane</location>
        <topology evidence="2">Multi-pass membrane protein</topology>
    </subcellularLocation>
    <subcellularLocation>
        <location evidence="13 14">Nucleus</location>
    </subcellularLocation>
</comment>
<dbReference type="GO" id="GO:0046513">
    <property type="term" value="P:ceramide biosynthetic process"/>
    <property type="evidence" value="ECO:0007669"/>
    <property type="project" value="InterPro"/>
</dbReference>
<reference evidence="17" key="1">
    <citation type="journal article" date="2004" name="Nature">
        <title>Genome duplication in the teleost fish Tetraodon nigroviridis reveals the early vertebrate proto-karyotype.</title>
        <authorList>
            <person name="Jaillon O."/>
            <person name="Aury J.-M."/>
            <person name="Brunet F."/>
            <person name="Petit J.-L."/>
            <person name="Stange-Thomann N."/>
            <person name="Mauceli E."/>
            <person name="Bouneau L."/>
            <person name="Fischer C."/>
            <person name="Ozouf-Costaz C."/>
            <person name="Bernot A."/>
            <person name="Nicaud S."/>
            <person name="Jaffe D."/>
            <person name="Fisher S."/>
            <person name="Lutfalla G."/>
            <person name="Dossat C."/>
            <person name="Segurens B."/>
            <person name="Dasilva C."/>
            <person name="Salanoubat M."/>
            <person name="Levy M."/>
            <person name="Boudet N."/>
            <person name="Castellano S."/>
            <person name="Anthouard V."/>
            <person name="Jubin C."/>
            <person name="Castelli V."/>
            <person name="Katinka M."/>
            <person name="Vacherie B."/>
            <person name="Biemont C."/>
            <person name="Skalli Z."/>
            <person name="Cattolico L."/>
            <person name="Poulain J."/>
            <person name="De Berardinis V."/>
            <person name="Cruaud C."/>
            <person name="Duprat S."/>
            <person name="Brottier P."/>
            <person name="Coutanceau J.-P."/>
            <person name="Gouzy J."/>
            <person name="Parra G."/>
            <person name="Lardier G."/>
            <person name="Chapple C."/>
            <person name="McKernan K.J."/>
            <person name="McEwan P."/>
            <person name="Bosak S."/>
            <person name="Kellis M."/>
            <person name="Volff J.-N."/>
            <person name="Guigo R."/>
            <person name="Zody M.C."/>
            <person name="Mesirov J."/>
            <person name="Lindblad-Toh K."/>
            <person name="Birren B."/>
            <person name="Nusbaum C."/>
            <person name="Kahn D."/>
            <person name="Robinson-Rechavi M."/>
            <person name="Laudet V."/>
            <person name="Schachter V."/>
            <person name="Quetier F."/>
            <person name="Saurin W."/>
            <person name="Scarpelli C."/>
            <person name="Wincker P."/>
            <person name="Lander E.S."/>
            <person name="Weissenbach J."/>
            <person name="Roest Crollius H."/>
        </authorList>
    </citation>
    <scope>NUCLEOTIDE SEQUENCE [LARGE SCALE GENOMIC DNA]</scope>
</reference>
<feature type="DNA-binding region" description="Homeobox" evidence="13">
    <location>
        <begin position="66"/>
        <end position="122"/>
    </location>
</feature>
<dbReference type="InterPro" id="IPR001356">
    <property type="entry name" value="HD"/>
</dbReference>
<evidence type="ECO:0000256" key="6">
    <source>
        <dbReference type="ARBA" id="ARBA00022679"/>
    </source>
</evidence>
<sequence length="419" mass="48363">WLWCERLWLPENVSWSDLEDSEGRVYATGSHLYSTLPCALFMLLVRYLFERYLATPLADVWGIKDKVRLTVEPNPLLENYFCDQAKVPSQADVRSLCKKTSWSERRIQVWFRRRRNQDRPGLRKRFCEASWRCVFYLCAFIYGAVALYDKPWLYDLREVWAGFPKQSMLPSQYWYYILEMGFYVSLLLSLSVDVKRKDFKEQVIHHTATLTLLSFSWISNYIRIGTLVMAVHDCSDILLEADPLHLGVPGGPLSSLLWILLLQRDADGSSAAAHLLGLPHIPDALQVHLQHGESQCYKGWEAALWRCCDLGERGRRKQGAQCLEHQRGHSQREHESCSQHSGPLYLTSDLQTFQKANEKVLIIHCKTNQALAALGHQVLRTTYGKEYEVTAHTFLDSHKAEQEENHWVMCTSDPAGSKL</sequence>
<keyword evidence="10" id="KW-0443">Lipid metabolism</keyword>
<keyword evidence="5" id="KW-0444">Lipid biosynthesis</keyword>
<comment type="caution">
    <text evidence="17">The sequence shown here is derived from an EMBL/GenBank/DDBJ whole genome shotgun (WGS) entry which is preliminary data.</text>
</comment>
<dbReference type="UniPathway" id="UPA00222"/>
<keyword evidence="13 14" id="KW-0371">Homeobox</keyword>
<evidence type="ECO:0000313" key="17">
    <source>
        <dbReference type="EMBL" id="CAG13076.1"/>
    </source>
</evidence>
<dbReference type="SMART" id="SM00724">
    <property type="entry name" value="TLC"/>
    <property type="match status" value="1"/>
</dbReference>
<evidence type="ECO:0000256" key="13">
    <source>
        <dbReference type="PROSITE-ProRule" id="PRU00108"/>
    </source>
</evidence>
<evidence type="ECO:0000259" key="16">
    <source>
        <dbReference type="PROSITE" id="PS50071"/>
    </source>
</evidence>
<dbReference type="GO" id="GO:0003677">
    <property type="term" value="F:DNA binding"/>
    <property type="evidence" value="ECO:0007669"/>
    <property type="project" value="UniProtKB-UniRule"/>
</dbReference>
<gene>
    <name evidence="17" type="ORF">GSTENG00035593001</name>
</gene>
<evidence type="ECO:0000256" key="5">
    <source>
        <dbReference type="ARBA" id="ARBA00022516"/>
    </source>
</evidence>
<dbReference type="PANTHER" id="PTHR12560">
    <property type="entry name" value="LONGEVITY ASSURANCE FACTOR 1 LAG1"/>
    <property type="match status" value="1"/>
</dbReference>
<dbReference type="PROSITE" id="PS50071">
    <property type="entry name" value="HOMEOBOX_2"/>
    <property type="match status" value="1"/>
</dbReference>
<dbReference type="GO" id="GO:0050291">
    <property type="term" value="F:sphingosine N-acyltransferase activity"/>
    <property type="evidence" value="ECO:0007669"/>
    <property type="project" value="InterPro"/>
</dbReference>
<evidence type="ECO:0000256" key="9">
    <source>
        <dbReference type="ARBA" id="ARBA00022989"/>
    </source>
</evidence>
<evidence type="ECO:0000256" key="2">
    <source>
        <dbReference type="ARBA" id="ARBA00004477"/>
    </source>
</evidence>
<dbReference type="SMART" id="SM00389">
    <property type="entry name" value="HOX"/>
    <property type="match status" value="1"/>
</dbReference>
<evidence type="ECO:0000256" key="1">
    <source>
        <dbReference type="ARBA" id="ARBA00003263"/>
    </source>
</evidence>
<comment type="pathway">
    <text evidence="4">Sphingolipid metabolism.</text>
</comment>
<evidence type="ECO:0000256" key="12">
    <source>
        <dbReference type="ARBA" id="ARBA00049036"/>
    </source>
</evidence>
<dbReference type="OrthoDB" id="537032at2759"/>
<protein>
    <submittedName>
        <fullName evidence="17">(spotted green pufferfish) hypothetical protein</fullName>
    </submittedName>
</protein>
<accession>Q4REV6</accession>
<keyword evidence="7 15" id="KW-0812">Transmembrane</keyword>
<dbReference type="InterPro" id="IPR006634">
    <property type="entry name" value="TLC-dom"/>
</dbReference>
<keyword evidence="13 14" id="KW-0539">Nucleus</keyword>
<keyword evidence="11 15" id="KW-0472">Membrane</keyword>
<dbReference type="PANTHER" id="PTHR12560:SF62">
    <property type="entry name" value="CERAMIDE SYNTHASE 3 ISOFORM X1"/>
    <property type="match status" value="1"/>
</dbReference>
<dbReference type="EMBL" id="CAAE01015122">
    <property type="protein sequence ID" value="CAG13076.1"/>
    <property type="molecule type" value="Genomic_DNA"/>
</dbReference>